<dbReference type="PANTHER" id="PTHR22808:SF1">
    <property type="entry name" value="RNA CYTOSINE-C(5)-METHYLTRANSFERASE NSUN2-RELATED"/>
    <property type="match status" value="1"/>
</dbReference>
<protein>
    <recommendedName>
        <fullName evidence="12">SAM-dependent MTase RsmB/NOP-type domain-containing protein</fullName>
    </recommendedName>
</protein>
<dbReference type="InterPro" id="IPR018314">
    <property type="entry name" value="RsmB/NOL1/NOP2-like_CS"/>
</dbReference>
<name>A0ABR2K6K4_9EUKA</name>
<dbReference type="PRINTS" id="PR02008">
    <property type="entry name" value="RCMTFAMILY"/>
</dbReference>
<feature type="domain" description="SAM-dependent MTase RsmB/NOP-type" evidence="12">
    <location>
        <begin position="84"/>
        <end position="476"/>
    </location>
</feature>
<dbReference type="Proteomes" id="UP001470230">
    <property type="component" value="Unassembled WGS sequence"/>
</dbReference>
<feature type="binding site" evidence="10">
    <location>
        <begin position="189"/>
        <end position="195"/>
    </location>
    <ligand>
        <name>S-adenosyl-L-methionine</name>
        <dbReference type="ChEBI" id="CHEBI:59789"/>
    </ligand>
</feature>
<keyword evidence="4 10" id="KW-0489">Methyltransferase</keyword>
<reference evidence="13 14" key="1">
    <citation type="submission" date="2024-04" db="EMBL/GenBank/DDBJ databases">
        <title>Tritrichomonas musculus Genome.</title>
        <authorList>
            <person name="Alves-Ferreira E."/>
            <person name="Grigg M."/>
            <person name="Lorenzi H."/>
            <person name="Galac M."/>
        </authorList>
    </citation>
    <scope>NUCLEOTIDE SEQUENCE [LARGE SCALE GENOMIC DNA]</scope>
    <source>
        <strain evidence="13 14">EAF2021</strain>
    </source>
</reference>
<gene>
    <name evidence="13" type="ORF">M9Y10_042006</name>
</gene>
<dbReference type="PRINTS" id="PR02011">
    <property type="entry name" value="RCMTNCL1"/>
</dbReference>
<accession>A0ABR2K6K4</accession>
<feature type="binding site" evidence="10">
    <location>
        <position position="273"/>
    </location>
    <ligand>
        <name>S-adenosyl-L-methionine</name>
        <dbReference type="ChEBI" id="CHEBI:59789"/>
    </ligand>
</feature>
<comment type="subcellular location">
    <subcellularLocation>
        <location evidence="1">Nucleus</location>
    </subcellularLocation>
</comment>
<dbReference type="SUPFAM" id="SSF53335">
    <property type="entry name" value="S-adenosyl-L-methionine-dependent methyltransferases"/>
    <property type="match status" value="1"/>
</dbReference>
<evidence type="ECO:0000256" key="10">
    <source>
        <dbReference type="PROSITE-ProRule" id="PRU01023"/>
    </source>
</evidence>
<evidence type="ECO:0000256" key="5">
    <source>
        <dbReference type="ARBA" id="ARBA00022679"/>
    </source>
</evidence>
<feature type="active site" description="Nucleophile" evidence="10">
    <location>
        <position position="326"/>
    </location>
</feature>
<feature type="region of interest" description="Disordered" evidence="11">
    <location>
        <begin position="384"/>
        <end position="437"/>
    </location>
</feature>
<dbReference type="InterPro" id="IPR023267">
    <property type="entry name" value="RCMT"/>
</dbReference>
<sequence>MKNNQKKNWNRNRNRNQSKNRQDNDGPREKSKKGASGPFSPSFLDFYRSILIPEQMTEEEFNSMLNLYRHQLPPVFRLSQLAPDHDRLETELTTLFKEIQAKTSVDEKNDSSKSGFSYEEYKNFPSKYGRVFKVIAEKEQIRKLPEFQKFNSWLRFNTDIGNCHRQEFVSMIPPIFMDIKPNSSVLDTCAAPGSKTAQIMEMLSSEINIIPNPDQKENESQFGFVVANDSNSKRCHDLTHQLQRIGTHNVIITCQNGSKCEFGFDQFDRVLCDVPCTGDGTMRKNSEVGPTWNIFSSLNLHEVQKNILLRGLELLKKDGICVYSTCSMNPIEDEAVVSEVITSLGAEKVEIVDCSALYPDLKRHPGLTKWPSIVEAYIRDKKAKNSGKYESPNSEQKDESKEEENKDDGNADKGEDGDNDNSNTTENPVIHDNIENEIIEKGIHTEAKCEGIERCMRFYPQDHDSGGFFVCVLRKIGDFERKTEPKPAKELKEAAFHPLTKVSQQSLNDIYRMYGIHKPSEEANSSDEIKVNENQFFVRDEVKVNKVYYMSQPIADLINKYGSESLHTVSAGIQVFNFKSYSKDSPFVPYVAQEGIKVAFQMATQRKYALTPAEMKMLLESGPDGLKISQFDTERQKIFDNKPRTVAIFYIENTKFMYSGHLAKFSIKIYLKKDLLQLELKQLTAQFPELADGEEEKNE</sequence>
<keyword evidence="9" id="KW-0539">Nucleus</keyword>
<feature type="binding site" evidence="10">
    <location>
        <position position="229"/>
    </location>
    <ligand>
        <name>S-adenosyl-L-methionine</name>
        <dbReference type="ChEBI" id="CHEBI:59789"/>
    </ligand>
</feature>
<comment type="caution">
    <text evidence="13">The sequence shown here is derived from an EMBL/GenBank/DDBJ whole genome shotgun (WGS) entry which is preliminary data.</text>
</comment>
<evidence type="ECO:0000256" key="9">
    <source>
        <dbReference type="ARBA" id="ARBA00023242"/>
    </source>
</evidence>
<organism evidence="13 14">
    <name type="scientific">Tritrichomonas musculus</name>
    <dbReference type="NCBI Taxonomy" id="1915356"/>
    <lineage>
        <taxon>Eukaryota</taxon>
        <taxon>Metamonada</taxon>
        <taxon>Parabasalia</taxon>
        <taxon>Tritrichomonadida</taxon>
        <taxon>Tritrichomonadidae</taxon>
        <taxon>Tritrichomonas</taxon>
    </lineage>
</organism>
<keyword evidence="14" id="KW-1185">Reference proteome</keyword>
<evidence type="ECO:0000256" key="2">
    <source>
        <dbReference type="ARBA" id="ARBA00007494"/>
    </source>
</evidence>
<evidence type="ECO:0000256" key="4">
    <source>
        <dbReference type="ARBA" id="ARBA00022603"/>
    </source>
</evidence>
<dbReference type="InterPro" id="IPR023270">
    <property type="entry name" value="RCMT_NCL1"/>
</dbReference>
<feature type="region of interest" description="Disordered" evidence="11">
    <location>
        <begin position="1"/>
        <end position="40"/>
    </location>
</feature>
<feature type="compositionally biased region" description="Basic residues" evidence="11">
    <location>
        <begin position="1"/>
        <end position="18"/>
    </location>
</feature>
<dbReference type="EMBL" id="JAPFFF010000007">
    <property type="protein sequence ID" value="KAK8886542.1"/>
    <property type="molecule type" value="Genomic_DNA"/>
</dbReference>
<evidence type="ECO:0000256" key="6">
    <source>
        <dbReference type="ARBA" id="ARBA00022691"/>
    </source>
</evidence>
<proteinExistence type="inferred from homology"/>
<keyword evidence="7" id="KW-0819">tRNA processing</keyword>
<dbReference type="PROSITE" id="PS01153">
    <property type="entry name" value="NOL1_NOP2_SUN"/>
    <property type="match status" value="1"/>
</dbReference>
<keyword evidence="8 10" id="KW-0694">RNA-binding</keyword>
<dbReference type="InterPro" id="IPR049560">
    <property type="entry name" value="MeTrfase_RsmB-F_NOP2_cat"/>
</dbReference>
<evidence type="ECO:0000259" key="12">
    <source>
        <dbReference type="PROSITE" id="PS51686"/>
    </source>
</evidence>
<evidence type="ECO:0000256" key="7">
    <source>
        <dbReference type="ARBA" id="ARBA00022694"/>
    </source>
</evidence>
<dbReference type="PANTHER" id="PTHR22808">
    <property type="entry name" value="NCL1 YEAST -RELATED NOL1/NOP2/FMU SUN DOMAIN-CONTAINING"/>
    <property type="match status" value="1"/>
</dbReference>
<evidence type="ECO:0000256" key="1">
    <source>
        <dbReference type="ARBA" id="ARBA00004123"/>
    </source>
</evidence>
<evidence type="ECO:0000256" key="8">
    <source>
        <dbReference type="ARBA" id="ARBA00022884"/>
    </source>
</evidence>
<evidence type="ECO:0000256" key="3">
    <source>
        <dbReference type="ARBA" id="ARBA00022555"/>
    </source>
</evidence>
<keyword evidence="3" id="KW-0820">tRNA-binding</keyword>
<dbReference type="Pfam" id="PF01189">
    <property type="entry name" value="Methyltr_RsmB-F"/>
    <property type="match status" value="1"/>
</dbReference>
<keyword evidence="6 10" id="KW-0949">S-adenosyl-L-methionine</keyword>
<dbReference type="Gene3D" id="3.40.50.150">
    <property type="entry name" value="Vaccinia Virus protein VP39"/>
    <property type="match status" value="1"/>
</dbReference>
<evidence type="ECO:0000313" key="14">
    <source>
        <dbReference type="Proteomes" id="UP001470230"/>
    </source>
</evidence>
<comment type="similarity">
    <text evidence="2 10">Belongs to the class I-like SAM-binding methyltransferase superfamily. RsmB/NOP family.</text>
</comment>
<dbReference type="PROSITE" id="PS51686">
    <property type="entry name" value="SAM_MT_RSMB_NOP"/>
    <property type="match status" value="1"/>
</dbReference>
<dbReference type="InterPro" id="IPR001678">
    <property type="entry name" value="MeTrfase_RsmB-F_NOP2_dom"/>
</dbReference>
<keyword evidence="5 10" id="KW-0808">Transferase</keyword>
<evidence type="ECO:0000313" key="13">
    <source>
        <dbReference type="EMBL" id="KAK8886542.1"/>
    </source>
</evidence>
<feature type="compositionally biased region" description="Basic and acidic residues" evidence="11">
    <location>
        <begin position="20"/>
        <end position="29"/>
    </location>
</feature>
<dbReference type="InterPro" id="IPR029063">
    <property type="entry name" value="SAM-dependent_MTases_sf"/>
</dbReference>
<feature type="compositionally biased region" description="Basic and acidic residues" evidence="11">
    <location>
        <begin position="395"/>
        <end position="416"/>
    </location>
</feature>
<evidence type="ECO:0000256" key="11">
    <source>
        <dbReference type="SAM" id="MobiDB-lite"/>
    </source>
</evidence>
<comment type="caution">
    <text evidence="10">Lacks conserved residue(s) required for the propagation of feature annotation.</text>
</comment>